<feature type="transmembrane region" description="Helical" evidence="1">
    <location>
        <begin position="336"/>
        <end position="356"/>
    </location>
</feature>
<organism evidence="2 3">
    <name type="scientific">Anaerosphaera aminiphila DSM 21120</name>
    <dbReference type="NCBI Taxonomy" id="1120995"/>
    <lineage>
        <taxon>Bacteria</taxon>
        <taxon>Bacillati</taxon>
        <taxon>Bacillota</taxon>
        <taxon>Tissierellia</taxon>
        <taxon>Tissierellales</taxon>
        <taxon>Peptoniphilaceae</taxon>
        <taxon>Anaerosphaera</taxon>
    </lineage>
</organism>
<feature type="transmembrane region" description="Helical" evidence="1">
    <location>
        <begin position="132"/>
        <end position="150"/>
    </location>
</feature>
<keyword evidence="3" id="KW-1185">Reference proteome</keyword>
<feature type="transmembrane region" description="Helical" evidence="1">
    <location>
        <begin position="9"/>
        <end position="26"/>
    </location>
</feature>
<feature type="transmembrane region" description="Helical" evidence="1">
    <location>
        <begin position="296"/>
        <end position="315"/>
    </location>
</feature>
<feature type="transmembrane region" description="Helical" evidence="1">
    <location>
        <begin position="32"/>
        <end position="48"/>
    </location>
</feature>
<evidence type="ECO:0000256" key="1">
    <source>
        <dbReference type="SAM" id="Phobius"/>
    </source>
</evidence>
<dbReference type="Proteomes" id="UP000184032">
    <property type="component" value="Unassembled WGS sequence"/>
</dbReference>
<accession>A0A1M5PK66</accession>
<keyword evidence="1" id="KW-0812">Transmembrane</keyword>
<feature type="transmembrane region" description="Helical" evidence="1">
    <location>
        <begin position="206"/>
        <end position="226"/>
    </location>
</feature>
<evidence type="ECO:0000313" key="3">
    <source>
        <dbReference type="Proteomes" id="UP000184032"/>
    </source>
</evidence>
<protein>
    <submittedName>
        <fullName evidence="2">Uncharacterized protein</fullName>
    </submittedName>
</protein>
<evidence type="ECO:0000313" key="2">
    <source>
        <dbReference type="EMBL" id="SHH02148.1"/>
    </source>
</evidence>
<feature type="transmembrane region" description="Helical" evidence="1">
    <location>
        <begin position="68"/>
        <end position="88"/>
    </location>
</feature>
<sequence length="399" mass="43811">MTSILNNKIFYIINMLLTVMITILSYLNNSSFVMACSICLAVFLALQLKVKFIINEDEDIQKIQCRSIGFLLLIPPLSLVASGVLYFFDFLSMSSSKNYVIIAFSGILSALQLGQIFGGWKNKTVAGKFYKFAVAASLSVPMSIIVTTLLHNTSPEGNTLGMLSTVVFGALSILFSINIIMVSLCDYRSTKDSIKLVYLIIKDKKLAFTRVSILKDVFLVVGKMVLSIMSLSFFMFVNALYSAGMGIARYIAIKMHTQEKGKQILSYRIVGIIISAASICYVLYSTRLFFGGKSGVYNMNVALIIALYTFVEFGINIREALRVYKSKAVEAKALRAIGLSSTLLCFVLTQTAIMSFSSEGDNSFSNALAGVVFGGLAALVGLYLVVDSFKYEKVSICEE</sequence>
<feature type="transmembrane region" description="Helical" evidence="1">
    <location>
        <begin position="100"/>
        <end position="120"/>
    </location>
</feature>
<name>A0A1M5PK66_9FIRM</name>
<keyword evidence="1" id="KW-0472">Membrane</keyword>
<gene>
    <name evidence="2" type="ORF">SAMN02745245_00363</name>
</gene>
<feature type="transmembrane region" description="Helical" evidence="1">
    <location>
        <begin position="162"/>
        <end position="185"/>
    </location>
</feature>
<reference evidence="2 3" key="1">
    <citation type="submission" date="2016-11" db="EMBL/GenBank/DDBJ databases">
        <authorList>
            <person name="Jaros S."/>
            <person name="Januszkiewicz K."/>
            <person name="Wedrychowicz H."/>
        </authorList>
    </citation>
    <scope>NUCLEOTIDE SEQUENCE [LARGE SCALE GENOMIC DNA]</scope>
    <source>
        <strain evidence="2 3">DSM 21120</strain>
    </source>
</reference>
<feature type="transmembrane region" description="Helical" evidence="1">
    <location>
        <begin position="264"/>
        <end position="284"/>
    </location>
</feature>
<dbReference type="AlphaFoldDB" id="A0A1M5PK66"/>
<dbReference type="STRING" id="1120995.SAMN02745245_00363"/>
<feature type="transmembrane region" description="Helical" evidence="1">
    <location>
        <begin position="368"/>
        <end position="386"/>
    </location>
</feature>
<keyword evidence="1" id="KW-1133">Transmembrane helix</keyword>
<proteinExistence type="predicted"/>
<feature type="transmembrane region" description="Helical" evidence="1">
    <location>
        <begin position="232"/>
        <end position="252"/>
    </location>
</feature>
<dbReference type="EMBL" id="FQXI01000001">
    <property type="protein sequence ID" value="SHH02148.1"/>
    <property type="molecule type" value="Genomic_DNA"/>
</dbReference>